<keyword evidence="7" id="KW-1133">Transmembrane helix</keyword>
<proteinExistence type="inferred from homology"/>
<feature type="transmembrane region" description="Helical" evidence="7">
    <location>
        <begin position="269"/>
        <end position="288"/>
    </location>
</feature>
<dbReference type="CDD" id="cd07326">
    <property type="entry name" value="M56_BlaR1_MecR1_like"/>
    <property type="match status" value="1"/>
</dbReference>
<keyword evidence="7" id="KW-0812">Transmembrane</keyword>
<organism evidence="9 10">
    <name type="scientific">Microlunatus endophyticus</name>
    <dbReference type="NCBI Taxonomy" id="1716077"/>
    <lineage>
        <taxon>Bacteria</taxon>
        <taxon>Bacillati</taxon>
        <taxon>Actinomycetota</taxon>
        <taxon>Actinomycetes</taxon>
        <taxon>Propionibacteriales</taxon>
        <taxon>Propionibacteriaceae</taxon>
        <taxon>Microlunatus</taxon>
    </lineage>
</organism>
<name>A0A917SEF7_9ACTN</name>
<evidence type="ECO:0000256" key="2">
    <source>
        <dbReference type="ARBA" id="ARBA00022723"/>
    </source>
</evidence>
<sequence>MIGVALGILAVILVGPGSIWVGRWSFLHRAPRPAVALWQAGSVAALLSVVGSGLALSLGLFHNPDPSVAEVIVYSIILIFTLVVVGRLIWSLLIVVRKTGSRRSRHRRAVDLLDQVSRRAELAGPPGLRVMSEPVPVAYCLPALRKSRVVLSDGALRALAPDEVAAVLAHEEAHLRARHDLVLDTFTALHRAFPIAVRSEVPLNEARLLVEMLADDAARRRTGAVPLARALVALAAAPVPRFAMGVSYGTVVRVSRLADDVRPHRLLSAGIYLLALGLVALPVLLLGAQQILNWLGSSVNLGWY</sequence>
<evidence type="ECO:0000256" key="6">
    <source>
        <dbReference type="RuleBase" id="RU003983"/>
    </source>
</evidence>
<dbReference type="AlphaFoldDB" id="A0A917SEF7"/>
<dbReference type="Proteomes" id="UP000613840">
    <property type="component" value="Unassembled WGS sequence"/>
</dbReference>
<dbReference type="Gene3D" id="3.30.2010.10">
    <property type="entry name" value="Metalloproteases ('zincins'), catalytic domain"/>
    <property type="match status" value="1"/>
</dbReference>
<evidence type="ECO:0000256" key="5">
    <source>
        <dbReference type="ARBA" id="ARBA00023049"/>
    </source>
</evidence>
<protein>
    <recommendedName>
        <fullName evidence="8">Peptidase M48 domain-containing protein</fullName>
    </recommendedName>
</protein>
<gene>
    <name evidence="9" type="ORF">GCM10011575_32850</name>
</gene>
<dbReference type="GO" id="GO:0046872">
    <property type="term" value="F:metal ion binding"/>
    <property type="evidence" value="ECO:0007669"/>
    <property type="project" value="UniProtKB-KW"/>
</dbReference>
<dbReference type="EMBL" id="BMMZ01000008">
    <property type="protein sequence ID" value="GGL71950.1"/>
    <property type="molecule type" value="Genomic_DNA"/>
</dbReference>
<dbReference type="RefSeq" id="WP_188896446.1">
    <property type="nucleotide sequence ID" value="NZ_BMMZ01000008.1"/>
</dbReference>
<keyword evidence="1 6" id="KW-0645">Protease</keyword>
<evidence type="ECO:0000259" key="8">
    <source>
        <dbReference type="Pfam" id="PF01435"/>
    </source>
</evidence>
<feature type="transmembrane region" description="Helical" evidence="7">
    <location>
        <begin position="6"/>
        <end position="24"/>
    </location>
</feature>
<evidence type="ECO:0000313" key="9">
    <source>
        <dbReference type="EMBL" id="GGL71950.1"/>
    </source>
</evidence>
<feature type="transmembrane region" description="Helical" evidence="7">
    <location>
        <begin position="36"/>
        <end position="60"/>
    </location>
</feature>
<feature type="domain" description="Peptidase M48" evidence="8">
    <location>
        <begin position="112"/>
        <end position="195"/>
    </location>
</feature>
<evidence type="ECO:0000256" key="7">
    <source>
        <dbReference type="SAM" id="Phobius"/>
    </source>
</evidence>
<accession>A0A917SEF7</accession>
<keyword evidence="10" id="KW-1185">Reference proteome</keyword>
<keyword evidence="2" id="KW-0479">Metal-binding</keyword>
<keyword evidence="7" id="KW-0472">Membrane</keyword>
<feature type="transmembrane region" description="Helical" evidence="7">
    <location>
        <begin position="72"/>
        <end position="96"/>
    </location>
</feature>
<dbReference type="Pfam" id="PF01435">
    <property type="entry name" value="Peptidase_M48"/>
    <property type="match status" value="1"/>
</dbReference>
<keyword evidence="4 6" id="KW-0862">Zinc</keyword>
<dbReference type="InterPro" id="IPR001915">
    <property type="entry name" value="Peptidase_M48"/>
</dbReference>
<dbReference type="GO" id="GO:0004222">
    <property type="term" value="F:metalloendopeptidase activity"/>
    <property type="evidence" value="ECO:0007669"/>
    <property type="project" value="InterPro"/>
</dbReference>
<comment type="cofactor">
    <cofactor evidence="6">
        <name>Zn(2+)</name>
        <dbReference type="ChEBI" id="CHEBI:29105"/>
    </cofactor>
    <text evidence="6">Binds 1 zinc ion per subunit.</text>
</comment>
<keyword evidence="3 6" id="KW-0378">Hydrolase</keyword>
<evidence type="ECO:0000256" key="3">
    <source>
        <dbReference type="ARBA" id="ARBA00022801"/>
    </source>
</evidence>
<dbReference type="InterPro" id="IPR052173">
    <property type="entry name" value="Beta-lactam_resp_regulator"/>
</dbReference>
<reference evidence="9" key="2">
    <citation type="submission" date="2020-09" db="EMBL/GenBank/DDBJ databases">
        <authorList>
            <person name="Sun Q."/>
            <person name="Zhou Y."/>
        </authorList>
    </citation>
    <scope>NUCLEOTIDE SEQUENCE</scope>
    <source>
        <strain evidence="9">CGMCC 4.7306</strain>
    </source>
</reference>
<comment type="similarity">
    <text evidence="6">Belongs to the peptidase M48 family.</text>
</comment>
<dbReference type="PANTHER" id="PTHR34978:SF3">
    <property type="entry name" value="SLR0241 PROTEIN"/>
    <property type="match status" value="1"/>
</dbReference>
<keyword evidence="5 6" id="KW-0482">Metalloprotease</keyword>
<dbReference type="GO" id="GO:0006508">
    <property type="term" value="P:proteolysis"/>
    <property type="evidence" value="ECO:0007669"/>
    <property type="project" value="UniProtKB-KW"/>
</dbReference>
<comment type="caution">
    <text evidence="9">The sequence shown here is derived from an EMBL/GenBank/DDBJ whole genome shotgun (WGS) entry which is preliminary data.</text>
</comment>
<evidence type="ECO:0000256" key="4">
    <source>
        <dbReference type="ARBA" id="ARBA00022833"/>
    </source>
</evidence>
<dbReference type="PANTHER" id="PTHR34978">
    <property type="entry name" value="POSSIBLE SENSOR-TRANSDUCER PROTEIN BLAR"/>
    <property type="match status" value="1"/>
</dbReference>
<evidence type="ECO:0000256" key="1">
    <source>
        <dbReference type="ARBA" id="ARBA00022670"/>
    </source>
</evidence>
<reference evidence="9" key="1">
    <citation type="journal article" date="2014" name="Int. J. Syst. Evol. Microbiol.">
        <title>Complete genome sequence of Corynebacterium casei LMG S-19264T (=DSM 44701T), isolated from a smear-ripened cheese.</title>
        <authorList>
            <consortium name="US DOE Joint Genome Institute (JGI-PGF)"/>
            <person name="Walter F."/>
            <person name="Albersmeier A."/>
            <person name="Kalinowski J."/>
            <person name="Ruckert C."/>
        </authorList>
    </citation>
    <scope>NUCLEOTIDE SEQUENCE</scope>
    <source>
        <strain evidence="9">CGMCC 4.7306</strain>
    </source>
</reference>
<evidence type="ECO:0000313" key="10">
    <source>
        <dbReference type="Proteomes" id="UP000613840"/>
    </source>
</evidence>